<proteinExistence type="predicted"/>
<name>E9CSB5_COCPS</name>
<protein>
    <submittedName>
        <fullName evidence="1">Predicted protein</fullName>
    </submittedName>
</protein>
<organism evidence="2">
    <name type="scientific">Coccidioides posadasii (strain RMSCC 757 / Silveira)</name>
    <name type="common">Valley fever fungus</name>
    <dbReference type="NCBI Taxonomy" id="443226"/>
    <lineage>
        <taxon>Eukaryota</taxon>
        <taxon>Fungi</taxon>
        <taxon>Dikarya</taxon>
        <taxon>Ascomycota</taxon>
        <taxon>Pezizomycotina</taxon>
        <taxon>Eurotiomycetes</taxon>
        <taxon>Eurotiomycetidae</taxon>
        <taxon>Onygenales</taxon>
        <taxon>Onygenaceae</taxon>
        <taxon>Coccidioides</taxon>
    </lineage>
</organism>
<sequence>MSSFANLMKYWKCVDGMLKEELGELYTNILRFFEASFGRISGLDSTAVGSWYSGSTSYDGGT</sequence>
<dbReference type="AlphaFoldDB" id="E9CSB5"/>
<dbReference type="VEuPathDB" id="FungiDB:CPSG_00483"/>
<keyword evidence="2" id="KW-1185">Reference proteome</keyword>
<reference evidence="2" key="1">
    <citation type="journal article" date="2010" name="Genome Res.">
        <title>Population genomic sequencing of Coccidioides fungi reveals recent hybridization and transposon control.</title>
        <authorList>
            <person name="Neafsey D.E."/>
            <person name="Barker B.M."/>
            <person name="Sharpton T.J."/>
            <person name="Stajich J.E."/>
            <person name="Park D.J."/>
            <person name="Whiston E."/>
            <person name="Hung C.-Y."/>
            <person name="McMahan C."/>
            <person name="White J."/>
            <person name="Sykes S."/>
            <person name="Heiman D."/>
            <person name="Young S."/>
            <person name="Zeng Q."/>
            <person name="Abouelleil A."/>
            <person name="Aftuck L."/>
            <person name="Bessette D."/>
            <person name="Brown A."/>
            <person name="FitzGerald M."/>
            <person name="Lui A."/>
            <person name="Macdonald J.P."/>
            <person name="Priest M."/>
            <person name="Orbach M.J."/>
            <person name="Galgiani J.N."/>
            <person name="Kirkland T.N."/>
            <person name="Cole G.T."/>
            <person name="Birren B.W."/>
            <person name="Henn M.R."/>
            <person name="Taylor J.W."/>
            <person name="Rounsley S.D."/>
        </authorList>
    </citation>
    <scope>NUCLEOTIDE SEQUENCE [LARGE SCALE GENOMIC DNA]</scope>
    <source>
        <strain evidence="2">RMSCC 757 / Silveira</strain>
    </source>
</reference>
<reference evidence="2" key="2">
    <citation type="submission" date="2010-03" db="EMBL/GenBank/DDBJ databases">
        <title>The genome sequence of Coccidioides posadasii strain Silveira.</title>
        <authorList>
            <consortium name="The Broad Institute Genome Sequencing Center for Infectious Disease"/>
            <person name="Neafsey D."/>
            <person name="Orbach M."/>
            <person name="Henn M.R."/>
            <person name="Cole G.T."/>
            <person name="Galgiani J."/>
            <person name="Gardner M.J."/>
            <person name="Kirkland T.N."/>
            <person name="Taylor J.W."/>
            <person name="Young S.K."/>
            <person name="Zeng Q."/>
            <person name="Koehrsen M."/>
            <person name="Alvarado L."/>
            <person name="Berlin A."/>
            <person name="Borenstein D."/>
            <person name="Chapman S.B."/>
            <person name="Chen Z."/>
            <person name="Engels R."/>
            <person name="Freedman E."/>
            <person name="Gellesch M."/>
            <person name="Goldberg J."/>
            <person name="Griggs A."/>
            <person name="Gujja S."/>
            <person name="Heilman E."/>
            <person name="Heiman D."/>
            <person name="Howarth C."/>
            <person name="Jen D."/>
            <person name="Larson L."/>
            <person name="Mehta T."/>
            <person name="Neiman D."/>
            <person name="Park D."/>
            <person name="Pearson M."/>
            <person name="Richards J."/>
            <person name="Roberts A."/>
            <person name="Saif S."/>
            <person name="Shea T."/>
            <person name="Shenoy N."/>
            <person name="Sisk P."/>
            <person name="Stolte C."/>
            <person name="Sykes S."/>
            <person name="Walk T."/>
            <person name="White J."/>
            <person name="Yandava C."/>
            <person name="Haas B."/>
            <person name="Nusbaum C."/>
            <person name="Birren B."/>
        </authorList>
    </citation>
    <scope>NUCLEOTIDE SEQUENCE [LARGE SCALE GENOMIC DNA]</scope>
    <source>
        <strain evidence="2">RMSCC 757 / Silveira</strain>
    </source>
</reference>
<gene>
    <name evidence="1" type="ORF">CPSG_00483</name>
</gene>
<evidence type="ECO:0000313" key="2">
    <source>
        <dbReference type="Proteomes" id="UP000002497"/>
    </source>
</evidence>
<dbReference type="Proteomes" id="UP000002497">
    <property type="component" value="Unassembled WGS sequence"/>
</dbReference>
<dbReference type="HOGENOM" id="CLU_2904036_0_0_1"/>
<dbReference type="EMBL" id="GL636486">
    <property type="protein sequence ID" value="EFW22584.1"/>
    <property type="molecule type" value="Genomic_DNA"/>
</dbReference>
<accession>E9CSB5</accession>
<evidence type="ECO:0000313" key="1">
    <source>
        <dbReference type="EMBL" id="EFW22584.1"/>
    </source>
</evidence>